<keyword evidence="3" id="KW-1185">Reference proteome</keyword>
<reference evidence="2 3" key="1">
    <citation type="submission" date="2024-04" db="EMBL/GenBank/DDBJ databases">
        <title>Okeanomitos corallinicola gen. &amp; sp. nov. (Nostocales, Cyanobacteria), a new toxic marine heterocyst-forming cyanobacterium from a coral reef.</title>
        <authorList>
            <person name="Li H."/>
            <person name="Li R."/>
            <person name="Kang J."/>
            <person name="Hii K.S."/>
            <person name="Mohamed H.F."/>
            <person name="Xu X."/>
            <person name="Luo Z."/>
        </authorList>
    </citation>
    <scope>NUCLEOTIDE SEQUENCE [LARGE SCALE GENOMIC DNA]</scope>
    <source>
        <strain evidence="2 3">TIOX110</strain>
    </source>
</reference>
<proteinExistence type="predicted"/>
<evidence type="ECO:0000313" key="2">
    <source>
        <dbReference type="EMBL" id="WZB86430.1"/>
    </source>
</evidence>
<dbReference type="Proteomes" id="UP001483337">
    <property type="component" value="Chromosome"/>
</dbReference>
<sequence>MMINCLTVSHYFIIKAYQDGIEAEMTNMKVQKLLYYAQSLHLAMYDQPLFPEEIQAWRYGPVCPPAYRFYSDFEAKQLPIPGQESLSEISEDDKQLLEEVWEYFGGYHAYRLSDMTHLEFPWKKARQGLPPQAASTTVILLEDLKALGHEKLDQIERDHPFYKDVMRQVLKDACNSETSNRVKKGEVRDWLNSLLD</sequence>
<gene>
    <name evidence="2" type="ORF">WJM97_13560</name>
</gene>
<dbReference type="RefSeq" id="WP_353929344.1">
    <property type="nucleotide sequence ID" value="NZ_CP150886.1"/>
</dbReference>
<protein>
    <submittedName>
        <fullName evidence="2">Type II toxin-antitoxin system antitoxin SocA domain-containing protein</fullName>
    </submittedName>
</protein>
<dbReference type="InterPro" id="IPR025272">
    <property type="entry name" value="SocA_Panacea"/>
</dbReference>
<dbReference type="EMBL" id="CP150886">
    <property type="protein sequence ID" value="WZB86430.1"/>
    <property type="molecule type" value="Genomic_DNA"/>
</dbReference>
<feature type="domain" description="Antitoxin SocA-like Panacea" evidence="1">
    <location>
        <begin position="30"/>
        <end position="123"/>
    </location>
</feature>
<evidence type="ECO:0000259" key="1">
    <source>
        <dbReference type="Pfam" id="PF13274"/>
    </source>
</evidence>
<name>A0ABZ2UPR4_9CYAN</name>
<accession>A0ABZ2UPR4</accession>
<evidence type="ECO:0000313" key="3">
    <source>
        <dbReference type="Proteomes" id="UP001483337"/>
    </source>
</evidence>
<dbReference type="Pfam" id="PF13274">
    <property type="entry name" value="SocA_Panacea"/>
    <property type="match status" value="1"/>
</dbReference>
<organism evidence="2 3">
    <name type="scientific">Okeanomitos corallinicola TIOX110</name>
    <dbReference type="NCBI Taxonomy" id="3133117"/>
    <lineage>
        <taxon>Bacteria</taxon>
        <taxon>Bacillati</taxon>
        <taxon>Cyanobacteriota</taxon>
        <taxon>Cyanophyceae</taxon>
        <taxon>Nostocales</taxon>
        <taxon>Aphanizomenonaceae</taxon>
        <taxon>Okeanomitos</taxon>
    </lineage>
</organism>